<reference evidence="9 10" key="1">
    <citation type="submission" date="2017-08" db="EMBL/GenBank/DDBJ databases">
        <title>Acidophilic green algal genome provides insights into adaptation to an acidic environment.</title>
        <authorList>
            <person name="Hirooka S."/>
            <person name="Hirose Y."/>
            <person name="Kanesaki Y."/>
            <person name="Higuchi S."/>
            <person name="Fujiwara T."/>
            <person name="Onuma R."/>
            <person name="Era A."/>
            <person name="Ohbayashi R."/>
            <person name="Uzuka A."/>
            <person name="Nozaki H."/>
            <person name="Yoshikawa H."/>
            <person name="Miyagishima S.Y."/>
        </authorList>
    </citation>
    <scope>NUCLEOTIDE SEQUENCE [LARGE SCALE GENOMIC DNA]</scope>
    <source>
        <strain evidence="9 10">NIES-2499</strain>
    </source>
</reference>
<dbReference type="InterPro" id="IPR008504">
    <property type="entry name" value="Emc6"/>
</dbReference>
<keyword evidence="7 8" id="KW-0472">Membrane</keyword>
<dbReference type="OrthoDB" id="16510at2759"/>
<dbReference type="EMBL" id="BEGY01000001">
    <property type="protein sequence ID" value="GAX72849.1"/>
    <property type="molecule type" value="Genomic_DNA"/>
</dbReference>
<evidence type="ECO:0000256" key="5">
    <source>
        <dbReference type="ARBA" id="ARBA00022824"/>
    </source>
</evidence>
<evidence type="ECO:0000313" key="10">
    <source>
        <dbReference type="Proteomes" id="UP000232323"/>
    </source>
</evidence>
<evidence type="ECO:0000256" key="2">
    <source>
        <dbReference type="ARBA" id="ARBA00009436"/>
    </source>
</evidence>
<dbReference type="Pfam" id="PF07019">
    <property type="entry name" value="EMC6"/>
    <property type="match status" value="1"/>
</dbReference>
<dbReference type="GO" id="GO:0000045">
    <property type="term" value="P:autophagosome assembly"/>
    <property type="evidence" value="ECO:0007669"/>
    <property type="project" value="TreeGrafter"/>
</dbReference>
<evidence type="ECO:0000256" key="8">
    <source>
        <dbReference type="SAM" id="Phobius"/>
    </source>
</evidence>
<dbReference type="PANTHER" id="PTHR20994">
    <property type="entry name" value="ER MEMBRANE PROTEIN COMPLEX SUBUNIT 6"/>
    <property type="match status" value="1"/>
</dbReference>
<comment type="subcellular location">
    <subcellularLocation>
        <location evidence="1">Endoplasmic reticulum membrane</location>
        <topology evidence="1">Multi-pass membrane protein</topology>
    </subcellularLocation>
</comment>
<comment type="similarity">
    <text evidence="2">Belongs to the EMC6 family.</text>
</comment>
<organism evidence="9 10">
    <name type="scientific">Chlamydomonas eustigma</name>
    <dbReference type="NCBI Taxonomy" id="1157962"/>
    <lineage>
        <taxon>Eukaryota</taxon>
        <taxon>Viridiplantae</taxon>
        <taxon>Chlorophyta</taxon>
        <taxon>core chlorophytes</taxon>
        <taxon>Chlorophyceae</taxon>
        <taxon>CS clade</taxon>
        <taxon>Chlamydomonadales</taxon>
        <taxon>Chlamydomonadaceae</taxon>
        <taxon>Chlamydomonas</taxon>
    </lineage>
</organism>
<dbReference type="STRING" id="1157962.A0A250WQ79"/>
<dbReference type="Proteomes" id="UP000232323">
    <property type="component" value="Unassembled WGS sequence"/>
</dbReference>
<evidence type="ECO:0000256" key="3">
    <source>
        <dbReference type="ARBA" id="ARBA00020827"/>
    </source>
</evidence>
<accession>A0A250WQ79</accession>
<evidence type="ECO:0000256" key="6">
    <source>
        <dbReference type="ARBA" id="ARBA00022989"/>
    </source>
</evidence>
<comment type="caution">
    <text evidence="9">The sequence shown here is derived from an EMBL/GenBank/DDBJ whole genome shotgun (WGS) entry which is preliminary data.</text>
</comment>
<dbReference type="AlphaFoldDB" id="A0A250WQ79"/>
<proteinExistence type="inferred from homology"/>
<dbReference type="PANTHER" id="PTHR20994:SF0">
    <property type="entry name" value="ER MEMBRANE PROTEIN COMPLEX SUBUNIT 6"/>
    <property type="match status" value="1"/>
</dbReference>
<dbReference type="GO" id="GO:0072546">
    <property type="term" value="C:EMC complex"/>
    <property type="evidence" value="ECO:0007669"/>
    <property type="project" value="InterPro"/>
</dbReference>
<keyword evidence="5" id="KW-0256">Endoplasmic reticulum</keyword>
<keyword evidence="10" id="KW-1185">Reference proteome</keyword>
<name>A0A250WQ79_9CHLO</name>
<feature type="transmembrane region" description="Helical" evidence="8">
    <location>
        <begin position="24"/>
        <end position="44"/>
    </location>
</feature>
<dbReference type="InterPro" id="IPR029008">
    <property type="entry name" value="EMC6-like"/>
</dbReference>
<evidence type="ECO:0000256" key="7">
    <source>
        <dbReference type="ARBA" id="ARBA00023136"/>
    </source>
</evidence>
<evidence type="ECO:0000256" key="4">
    <source>
        <dbReference type="ARBA" id="ARBA00022692"/>
    </source>
</evidence>
<keyword evidence="4 8" id="KW-0812">Transmembrane</keyword>
<sequence>MSSPKKRHKPPPEMINTANFKHNFGVLGFFRTFVSVITGTVIGILGVQGWWGFIPHFVTQLLCVFAMFLKGATNPKLYFNTWFSFLFFNVFSSITLLSYMLFWMTFFNITHVFA</sequence>
<protein>
    <recommendedName>
        <fullName evidence="3">ER membrane protein complex subunit 6</fullName>
    </recommendedName>
</protein>
<feature type="transmembrane region" description="Helical" evidence="8">
    <location>
        <begin position="81"/>
        <end position="104"/>
    </location>
</feature>
<dbReference type="GO" id="GO:0034975">
    <property type="term" value="P:protein folding in endoplasmic reticulum"/>
    <property type="evidence" value="ECO:0007669"/>
    <property type="project" value="TreeGrafter"/>
</dbReference>
<gene>
    <name evidence="9" type="ORF">CEUSTIGMA_g304.t1</name>
</gene>
<feature type="transmembrane region" description="Helical" evidence="8">
    <location>
        <begin position="50"/>
        <end position="69"/>
    </location>
</feature>
<evidence type="ECO:0000313" key="9">
    <source>
        <dbReference type="EMBL" id="GAX72849.1"/>
    </source>
</evidence>
<evidence type="ECO:0000256" key="1">
    <source>
        <dbReference type="ARBA" id="ARBA00004477"/>
    </source>
</evidence>
<keyword evidence="6 8" id="KW-1133">Transmembrane helix</keyword>